<keyword evidence="4 7" id="KW-0812">Transmembrane</keyword>
<dbReference type="AlphaFoldDB" id="A0A087VV22"/>
<evidence type="ECO:0000256" key="2">
    <source>
        <dbReference type="ARBA" id="ARBA00022448"/>
    </source>
</evidence>
<keyword evidence="6 7" id="KW-0472">Membrane</keyword>
<keyword evidence="2 7" id="KW-0813">Transport</keyword>
<comment type="similarity">
    <text evidence="7">Belongs to the binding-protein-dependent transport system permease family.</text>
</comment>
<dbReference type="CDD" id="cd06261">
    <property type="entry name" value="TM_PBP2"/>
    <property type="match status" value="1"/>
</dbReference>
<dbReference type="InterPro" id="IPR035906">
    <property type="entry name" value="MetI-like_sf"/>
</dbReference>
<dbReference type="PANTHER" id="PTHR30193:SF37">
    <property type="entry name" value="INNER MEMBRANE ABC TRANSPORTER PERMEASE PROTEIN YCJO"/>
    <property type="match status" value="1"/>
</dbReference>
<dbReference type="Proteomes" id="UP000028569">
    <property type="component" value="Chromosome"/>
</dbReference>
<keyword evidence="10" id="KW-1185">Reference proteome</keyword>
<evidence type="ECO:0000313" key="9">
    <source>
        <dbReference type="EMBL" id="AIC92290.1"/>
    </source>
</evidence>
<keyword evidence="3" id="KW-1003">Cell membrane</keyword>
<evidence type="ECO:0000256" key="4">
    <source>
        <dbReference type="ARBA" id="ARBA00022692"/>
    </source>
</evidence>
<accession>A0A087VV22</accession>
<evidence type="ECO:0000256" key="1">
    <source>
        <dbReference type="ARBA" id="ARBA00004651"/>
    </source>
</evidence>
<evidence type="ECO:0000259" key="8">
    <source>
        <dbReference type="PROSITE" id="PS50928"/>
    </source>
</evidence>
<dbReference type="HOGENOM" id="CLU_016047_0_0_11"/>
<dbReference type="KEGG" id="bii:BINDI_1027"/>
<evidence type="ECO:0000256" key="6">
    <source>
        <dbReference type="ARBA" id="ARBA00023136"/>
    </source>
</evidence>
<feature type="transmembrane region" description="Helical" evidence="7">
    <location>
        <begin position="212"/>
        <end position="231"/>
    </location>
</feature>
<dbReference type="InterPro" id="IPR000515">
    <property type="entry name" value="MetI-like"/>
</dbReference>
<dbReference type="RefSeq" id="WP_081830881.1">
    <property type="nucleotide sequence ID" value="NZ_CP006018.1"/>
</dbReference>
<dbReference type="PROSITE" id="PS50928">
    <property type="entry name" value="ABC_TM1"/>
    <property type="match status" value="1"/>
</dbReference>
<reference evidence="9 10" key="1">
    <citation type="journal article" date="2014" name="Appl. Environ. Microbiol.">
        <title>Genomic encyclopedia of type strains of the genus Bifidobacterium.</title>
        <authorList>
            <person name="Milani C."/>
            <person name="Lugli G.A."/>
            <person name="Duranti S."/>
            <person name="Turroni F."/>
            <person name="Bottacini F."/>
            <person name="Mangifesta M."/>
            <person name="Sanchez B."/>
            <person name="Viappiani A."/>
            <person name="Mancabelli L."/>
            <person name="Taminiau B."/>
            <person name="Delcenserie V."/>
            <person name="Barrangou R."/>
            <person name="Margolles A."/>
            <person name="van Sinderen D."/>
            <person name="Ventura M."/>
        </authorList>
    </citation>
    <scope>NUCLEOTIDE SEQUENCE [LARGE SCALE GENOMIC DNA]</scope>
    <source>
        <strain evidence="9 10">LMG 11587</strain>
    </source>
</reference>
<organism evidence="9 10">
    <name type="scientific">Bifidobacterium [indicum] DSM 20214 = LMG 11587</name>
    <dbReference type="NCBI Taxonomy" id="1341694"/>
    <lineage>
        <taxon>Bacteria</taxon>
        <taxon>Bacillati</taxon>
        <taxon>Actinomycetota</taxon>
        <taxon>Actinomycetes</taxon>
        <taxon>Bifidobacteriales</taxon>
        <taxon>Bifidobacteriaceae</taxon>
        <taxon>Bifidobacterium</taxon>
    </lineage>
</organism>
<comment type="subcellular location">
    <subcellularLocation>
        <location evidence="1 7">Cell membrane</location>
        <topology evidence="1 7">Multi-pass membrane protein</topology>
    </subcellularLocation>
</comment>
<dbReference type="Pfam" id="PF00528">
    <property type="entry name" value="BPD_transp_1"/>
    <property type="match status" value="1"/>
</dbReference>
<gene>
    <name evidence="9" type="ORF">BINDI_1027</name>
</gene>
<feature type="transmembrane region" description="Helical" evidence="7">
    <location>
        <begin position="121"/>
        <end position="142"/>
    </location>
</feature>
<protein>
    <submittedName>
        <fullName evidence="9">ABC transporter integral membrane subunit</fullName>
    </submittedName>
</protein>
<evidence type="ECO:0000313" key="10">
    <source>
        <dbReference type="Proteomes" id="UP000028569"/>
    </source>
</evidence>
<feature type="transmembrane region" description="Helical" evidence="7">
    <location>
        <begin position="84"/>
        <end position="109"/>
    </location>
</feature>
<feature type="transmembrane region" description="Helical" evidence="7">
    <location>
        <begin position="166"/>
        <end position="191"/>
    </location>
</feature>
<evidence type="ECO:0000256" key="7">
    <source>
        <dbReference type="RuleBase" id="RU363032"/>
    </source>
</evidence>
<keyword evidence="5 7" id="KW-1133">Transmembrane helix</keyword>
<evidence type="ECO:0000256" key="5">
    <source>
        <dbReference type="ARBA" id="ARBA00022989"/>
    </source>
</evidence>
<dbReference type="GO" id="GO:0005886">
    <property type="term" value="C:plasma membrane"/>
    <property type="evidence" value="ECO:0007669"/>
    <property type="project" value="UniProtKB-SubCell"/>
</dbReference>
<sequence length="302" mass="34018">MTMTQARPAVGGGTMRRKRRKLAEATYYWMVWPFVILFAIFHTIPMLAGIFFSFTNYAGYGKWRMVGFSNYINLFGDDRVMHSYLFTIFFSLVATILTNVISLAVALALNAKIKARNFFRGIFFIPYVLSMLIIGYVFQFFFSKSVPRIFSSIPLLRDNILTNEHWAWIPIVIVTVWQACAFAIIIYLAGLQTIPEDLYEAASLDGATGFKAFKSITLPLIMGYVTINVVLNIKNFMQAFDQIVALTDGGPGMATESVTLQIYQGGFTGGEFAYQSADAAILFLIITALSFIQLRYLNPKED</sequence>
<name>A0A087VV22_9BIFI</name>
<feature type="transmembrane region" description="Helical" evidence="7">
    <location>
        <begin position="26"/>
        <end position="54"/>
    </location>
</feature>
<feature type="domain" description="ABC transmembrane type-1" evidence="8">
    <location>
        <begin position="84"/>
        <end position="293"/>
    </location>
</feature>
<proteinExistence type="inferred from homology"/>
<dbReference type="Gene3D" id="1.10.3720.10">
    <property type="entry name" value="MetI-like"/>
    <property type="match status" value="1"/>
</dbReference>
<dbReference type="GO" id="GO:0055085">
    <property type="term" value="P:transmembrane transport"/>
    <property type="evidence" value="ECO:0007669"/>
    <property type="project" value="InterPro"/>
</dbReference>
<evidence type="ECO:0000256" key="3">
    <source>
        <dbReference type="ARBA" id="ARBA00022475"/>
    </source>
</evidence>
<dbReference type="EMBL" id="CP006018">
    <property type="protein sequence ID" value="AIC92290.1"/>
    <property type="molecule type" value="Genomic_DNA"/>
</dbReference>
<feature type="transmembrane region" description="Helical" evidence="7">
    <location>
        <begin position="279"/>
        <end position="297"/>
    </location>
</feature>
<dbReference type="InterPro" id="IPR051393">
    <property type="entry name" value="ABC_transporter_permease"/>
</dbReference>
<dbReference type="SUPFAM" id="SSF161098">
    <property type="entry name" value="MetI-like"/>
    <property type="match status" value="1"/>
</dbReference>
<dbReference type="PANTHER" id="PTHR30193">
    <property type="entry name" value="ABC TRANSPORTER PERMEASE PROTEIN"/>
    <property type="match status" value="1"/>
</dbReference>